<evidence type="ECO:0000313" key="2">
    <source>
        <dbReference type="Proteomes" id="UP000665561"/>
    </source>
</evidence>
<evidence type="ECO:0000313" key="1">
    <source>
        <dbReference type="EMBL" id="NBD25771.1"/>
    </source>
</evidence>
<sequence length="733" mass="75946">VAKIEALIAAANAVTSQIAALPDPAAIMLDNQAAVTSARTAFDALSASQQALVTNQTKLTQAEAKISTLIAAATSVTAQITALPDPAAITLDNQADVNAANAAFNALSTAQQDLVTNQAKLTQAVAKIEALIAAANAVTAQIAALPDPAAITLDNQAAVTSARTAFDALSASQQALVTNQMKLTQAEAKISSLIAAATAVTAQITALPDPAVITLDNQTDVTAANAAFNALSTAQQDLVTNQAKLTQAVATIEALIAAANAVTAQIGQLPDKANLQLSDKAAVVAASNAFNALSAAQQALVTNQSKLADALAQIIELEDQQAADAVIALIAALPAAANLTLSDEAAVNGASSAFNALTATRQDLVTNKSKLTDALARMTQLKADKAAADAVIAQIAALPATASLALSDETAVTAANTAYSALSADQRNLVTNQTKLSDAVARIGVLKAEHEADVQAAAVVTQQINDLPALADLTLSDKTAVAAARSAFEALTSVRQALVTNVDMLVQAEARIAELRFLPSKALSDFDFETIYATQARGESVRITDTNFQSHPVSFTISDGNVVIPVELNWDIPLNGFTTGQAVGSAVDSFIQQYCNDHHIDLGQRTLAAMGFDDTFYIMTFATGTQASVTLGGGYSAFFADNHFTGTNEDMSKNRTFTVSDGTQTATIILEWAYYDMDDFIADLNWQLQNANVQAVAAKIDATHFKLSSSTATGTLAIDGADKAQFFDAFQLD</sequence>
<dbReference type="Proteomes" id="UP000665561">
    <property type="component" value="Unassembled WGS sequence"/>
</dbReference>
<reference evidence="1 2" key="1">
    <citation type="submission" date="2020-01" db="EMBL/GenBank/DDBJ databases">
        <title>Paenibacillus soybeanensis sp. nov. isolated from the nodules of soybean (Glycine max(L.) Merr).</title>
        <authorList>
            <person name="Wang H."/>
        </authorList>
    </citation>
    <scope>NUCLEOTIDE SEQUENCE [LARGE SCALE GENOMIC DNA]</scope>
    <source>
        <strain evidence="1 2">T1</strain>
    </source>
</reference>
<accession>A0ABW9XSW7</accession>
<gene>
    <name evidence="1" type="ORF">GT019_18010</name>
</gene>
<dbReference type="EMBL" id="JAAAMV010000016">
    <property type="protein sequence ID" value="NBD25771.1"/>
    <property type="molecule type" value="Genomic_DNA"/>
</dbReference>
<feature type="non-terminal residue" evidence="1">
    <location>
        <position position="1"/>
    </location>
</feature>
<organism evidence="1 2">
    <name type="scientific">Paenibacillus glycinis</name>
    <dbReference type="NCBI Taxonomy" id="2697035"/>
    <lineage>
        <taxon>Bacteria</taxon>
        <taxon>Bacillati</taxon>
        <taxon>Bacillota</taxon>
        <taxon>Bacilli</taxon>
        <taxon>Bacillales</taxon>
        <taxon>Paenibacillaceae</taxon>
        <taxon>Paenibacillus</taxon>
    </lineage>
</organism>
<protein>
    <submittedName>
        <fullName evidence="1">Uncharacterized protein</fullName>
    </submittedName>
</protein>
<keyword evidence="2" id="KW-1185">Reference proteome</keyword>
<proteinExistence type="predicted"/>
<name>A0ABW9XSW7_9BACL</name>
<comment type="caution">
    <text evidence="1">The sequence shown here is derived from an EMBL/GenBank/DDBJ whole genome shotgun (WGS) entry which is preliminary data.</text>
</comment>